<reference evidence="1" key="1">
    <citation type="journal article" date="2023" name="Mol. Phylogenet. Evol.">
        <title>Genome-scale phylogeny and comparative genomics of the fungal order Sordariales.</title>
        <authorList>
            <person name="Hensen N."/>
            <person name="Bonometti L."/>
            <person name="Westerberg I."/>
            <person name="Brannstrom I.O."/>
            <person name="Guillou S."/>
            <person name="Cros-Aarteil S."/>
            <person name="Calhoun S."/>
            <person name="Haridas S."/>
            <person name="Kuo A."/>
            <person name="Mondo S."/>
            <person name="Pangilinan J."/>
            <person name="Riley R."/>
            <person name="LaButti K."/>
            <person name="Andreopoulos B."/>
            <person name="Lipzen A."/>
            <person name="Chen C."/>
            <person name="Yan M."/>
            <person name="Daum C."/>
            <person name="Ng V."/>
            <person name="Clum A."/>
            <person name="Steindorff A."/>
            <person name="Ohm R.A."/>
            <person name="Martin F."/>
            <person name="Silar P."/>
            <person name="Natvig D.O."/>
            <person name="Lalanne C."/>
            <person name="Gautier V."/>
            <person name="Ament-Velasquez S.L."/>
            <person name="Kruys A."/>
            <person name="Hutchinson M.I."/>
            <person name="Powell A.J."/>
            <person name="Barry K."/>
            <person name="Miller A.N."/>
            <person name="Grigoriev I.V."/>
            <person name="Debuchy R."/>
            <person name="Gladieux P."/>
            <person name="Hiltunen Thoren M."/>
            <person name="Johannesson H."/>
        </authorList>
    </citation>
    <scope>NUCLEOTIDE SEQUENCE</scope>
    <source>
        <strain evidence="1">CBS 731.68</strain>
    </source>
</reference>
<name>A0AAN6UAJ2_9PEZI</name>
<proteinExistence type="predicted"/>
<reference evidence="1" key="2">
    <citation type="submission" date="2023-05" db="EMBL/GenBank/DDBJ databases">
        <authorList>
            <consortium name="Lawrence Berkeley National Laboratory"/>
            <person name="Steindorff A."/>
            <person name="Hensen N."/>
            <person name="Bonometti L."/>
            <person name="Westerberg I."/>
            <person name="Brannstrom I.O."/>
            <person name="Guillou S."/>
            <person name="Cros-Aarteil S."/>
            <person name="Calhoun S."/>
            <person name="Haridas S."/>
            <person name="Kuo A."/>
            <person name="Mondo S."/>
            <person name="Pangilinan J."/>
            <person name="Riley R."/>
            <person name="Labutti K."/>
            <person name="Andreopoulos B."/>
            <person name="Lipzen A."/>
            <person name="Chen C."/>
            <person name="Yanf M."/>
            <person name="Daum C."/>
            <person name="Ng V."/>
            <person name="Clum A."/>
            <person name="Ohm R."/>
            <person name="Martin F."/>
            <person name="Silar P."/>
            <person name="Natvig D."/>
            <person name="Lalanne C."/>
            <person name="Gautier V."/>
            <person name="Ament-Velasquez S.L."/>
            <person name="Kruys A."/>
            <person name="Hutchinson M.I."/>
            <person name="Powell A.J."/>
            <person name="Barry K."/>
            <person name="Miller A.N."/>
            <person name="Grigoriev I.V."/>
            <person name="Debuchy R."/>
            <person name="Gladieux P."/>
            <person name="Thoren M.H."/>
            <person name="Johannesson H."/>
        </authorList>
    </citation>
    <scope>NUCLEOTIDE SEQUENCE</scope>
    <source>
        <strain evidence="1">CBS 731.68</strain>
    </source>
</reference>
<gene>
    <name evidence="1" type="ORF">N657DRAFT_76306</name>
</gene>
<dbReference type="GeneID" id="87834315"/>
<dbReference type="Proteomes" id="UP001302602">
    <property type="component" value="Unassembled WGS sequence"/>
</dbReference>
<dbReference type="AlphaFoldDB" id="A0AAN6UAJ2"/>
<accession>A0AAN6UAJ2</accession>
<sequence>MKRRAPDIVCWRQYIHRRHLWTLSIAFLLGSSQIEMDVRGYGLPIHSDDSAYPGVHSNQRDQYSGKRVNSLCDLSLSDGEYPRDMPPWTPFPKKSRQPETKYHDFRKPLETLSRNQNPGIDIALRNMNYEVGASLKTFRALVQCFEAEIEPLRDWAEERTLNTIWRNRSRTSAAINETRRGLRA</sequence>
<dbReference type="RefSeq" id="XP_062653233.1">
    <property type="nucleotide sequence ID" value="XM_062797536.1"/>
</dbReference>
<organism evidence="1 2">
    <name type="scientific">Parathielavia appendiculata</name>
    <dbReference type="NCBI Taxonomy" id="2587402"/>
    <lineage>
        <taxon>Eukaryota</taxon>
        <taxon>Fungi</taxon>
        <taxon>Dikarya</taxon>
        <taxon>Ascomycota</taxon>
        <taxon>Pezizomycotina</taxon>
        <taxon>Sordariomycetes</taxon>
        <taxon>Sordariomycetidae</taxon>
        <taxon>Sordariales</taxon>
        <taxon>Chaetomiaceae</taxon>
        <taxon>Parathielavia</taxon>
    </lineage>
</organism>
<dbReference type="EMBL" id="MU853223">
    <property type="protein sequence ID" value="KAK4129462.1"/>
    <property type="molecule type" value="Genomic_DNA"/>
</dbReference>
<evidence type="ECO:0000313" key="1">
    <source>
        <dbReference type="EMBL" id="KAK4129462.1"/>
    </source>
</evidence>
<protein>
    <submittedName>
        <fullName evidence="1">Uncharacterized protein</fullName>
    </submittedName>
</protein>
<evidence type="ECO:0000313" key="2">
    <source>
        <dbReference type="Proteomes" id="UP001302602"/>
    </source>
</evidence>
<comment type="caution">
    <text evidence="1">The sequence shown here is derived from an EMBL/GenBank/DDBJ whole genome shotgun (WGS) entry which is preliminary data.</text>
</comment>
<keyword evidence="2" id="KW-1185">Reference proteome</keyword>